<dbReference type="EMBL" id="VZCB01000095">
    <property type="protein sequence ID" value="MQN81879.1"/>
    <property type="molecule type" value="Genomic_DNA"/>
</dbReference>
<feature type="chain" id="PRO_5026328879" description="RHS repeat-associated core domain-containing protein" evidence="1">
    <location>
        <begin position="21"/>
        <end position="119"/>
    </location>
</feature>
<gene>
    <name evidence="2" type="ORF">F7D73_13200</name>
</gene>
<protein>
    <recommendedName>
        <fullName evidence="4">RHS repeat-associated core domain-containing protein</fullName>
    </recommendedName>
</protein>
<evidence type="ECO:0000313" key="2">
    <source>
        <dbReference type="EMBL" id="MQN81879.1"/>
    </source>
</evidence>
<accession>A0A6G1U3X9</accession>
<keyword evidence="1" id="KW-0732">Signal</keyword>
<dbReference type="OrthoDB" id="2972467at2"/>
<dbReference type="Proteomes" id="UP000480425">
    <property type="component" value="Unassembled WGS sequence"/>
</dbReference>
<proteinExistence type="predicted"/>
<evidence type="ECO:0000256" key="1">
    <source>
        <dbReference type="SAM" id="SignalP"/>
    </source>
</evidence>
<sequence length="119" mass="14067">MKKKKFFILPILYCCIAVQAQTSSKNYILEKQMLDAAGNQAFTTVTYYNGLRYPVETASNGLVGNGKFAYEYRYDERGRCIWKRLPSCEYQQLWYNNAIKPLHIGKIIRRNNHFEYVYD</sequence>
<comment type="caution">
    <text evidence="2">The sequence shown here is derived from an EMBL/GenBank/DDBJ whole genome shotgun (WGS) entry which is preliminary data.</text>
</comment>
<feature type="signal peptide" evidence="1">
    <location>
        <begin position="1"/>
        <end position="20"/>
    </location>
</feature>
<dbReference type="RefSeq" id="WP_153125370.1">
    <property type="nucleotide sequence ID" value="NZ_VZCB01000095.1"/>
</dbReference>
<name>A0A6G1U3X9_9BACT</name>
<dbReference type="AlphaFoldDB" id="A0A6G1U3X9"/>
<organism evidence="2 3">
    <name type="scientific">Segatella copri</name>
    <dbReference type="NCBI Taxonomy" id="165179"/>
    <lineage>
        <taxon>Bacteria</taxon>
        <taxon>Pseudomonadati</taxon>
        <taxon>Bacteroidota</taxon>
        <taxon>Bacteroidia</taxon>
        <taxon>Bacteroidales</taxon>
        <taxon>Prevotellaceae</taxon>
        <taxon>Segatella</taxon>
    </lineage>
</organism>
<evidence type="ECO:0008006" key="4">
    <source>
        <dbReference type="Google" id="ProtNLM"/>
    </source>
</evidence>
<evidence type="ECO:0000313" key="3">
    <source>
        <dbReference type="Proteomes" id="UP000480425"/>
    </source>
</evidence>
<reference evidence="2 3" key="1">
    <citation type="submission" date="2019-09" db="EMBL/GenBank/DDBJ databases">
        <title>Distinct polysaccharide growth profiles of human intestinal Prevotella copri isolates.</title>
        <authorList>
            <person name="Fehlner-Peach H."/>
            <person name="Magnabosco C."/>
            <person name="Raghavan V."/>
            <person name="Scher J.U."/>
            <person name="Tett A."/>
            <person name="Cox L.M."/>
            <person name="Gottsegen C."/>
            <person name="Watters A."/>
            <person name="Wiltshire- Gordon J.D."/>
            <person name="Segata N."/>
            <person name="Bonneau R."/>
            <person name="Littman D.R."/>
        </authorList>
    </citation>
    <scope>NUCLEOTIDE SEQUENCE [LARGE SCALE GENOMIC DNA]</scope>
    <source>
        <strain evidence="3">iA622</strain>
    </source>
</reference>